<reference evidence="1" key="1">
    <citation type="submission" date="2013-07" db="EMBL/GenBank/DDBJ databases">
        <title>The genome of an arbuscular mycorrhizal fungus provides insights into the evolution of the oldest plant symbiosis.</title>
        <authorList>
            <consortium name="DOE Joint Genome Institute"/>
            <person name="Tisserant E."/>
            <person name="Malbreil M."/>
            <person name="Kuo A."/>
            <person name="Kohler A."/>
            <person name="Symeonidi A."/>
            <person name="Balestrini R."/>
            <person name="Charron P."/>
            <person name="Duensing N."/>
            <person name="Frei-dit-Frey N."/>
            <person name="Gianinazzi-Pearson V."/>
            <person name="Gilbert B."/>
            <person name="Handa Y."/>
            <person name="Hijri M."/>
            <person name="Kaul R."/>
            <person name="Kawaguchi M."/>
            <person name="Krajinski F."/>
            <person name="Lammers P."/>
            <person name="Lapierre D."/>
            <person name="Masclaux F.G."/>
            <person name="Murat C."/>
            <person name="Morin E."/>
            <person name="Ndikumana S."/>
            <person name="Pagni M."/>
            <person name="Petitpierre D."/>
            <person name="Requena N."/>
            <person name="Rosikiewicz P."/>
            <person name="Riley R."/>
            <person name="Saito K."/>
            <person name="San Clemente H."/>
            <person name="Shapiro H."/>
            <person name="van Tuinen D."/>
            <person name="Becard G."/>
            <person name="Bonfante P."/>
            <person name="Paszkowski U."/>
            <person name="Shachar-Hill Y."/>
            <person name="Young J.P."/>
            <person name="Sanders I.R."/>
            <person name="Henrissat B."/>
            <person name="Rensing S.A."/>
            <person name="Grigoriev I.V."/>
            <person name="Corradi N."/>
            <person name="Roux C."/>
            <person name="Martin F."/>
        </authorList>
    </citation>
    <scope>NUCLEOTIDE SEQUENCE</scope>
    <source>
        <strain evidence="1">DAOM 197198</strain>
    </source>
</reference>
<sequence length="62" mass="6624">MLVTEVIEVIGSTPPFVVMRTFAFAIAKCLWNVLNDSLVGICGTCSPINNLITSNASLNNPI</sequence>
<organism evidence="1">
    <name type="scientific">Rhizophagus irregularis (strain DAOM 181602 / DAOM 197198 / MUCL 43194)</name>
    <name type="common">Arbuscular mycorrhizal fungus</name>
    <name type="synonym">Glomus intraradices</name>
    <dbReference type="NCBI Taxonomy" id="747089"/>
    <lineage>
        <taxon>Eukaryota</taxon>
        <taxon>Fungi</taxon>
        <taxon>Fungi incertae sedis</taxon>
        <taxon>Mucoromycota</taxon>
        <taxon>Glomeromycotina</taxon>
        <taxon>Glomeromycetes</taxon>
        <taxon>Glomerales</taxon>
        <taxon>Glomeraceae</taxon>
        <taxon>Rhizophagus</taxon>
    </lineage>
</organism>
<gene>
    <name evidence="1" type="ORF">GLOINDRAFT_27223</name>
</gene>
<protein>
    <submittedName>
        <fullName evidence="1">Uncharacterized protein</fullName>
    </submittedName>
</protein>
<dbReference type="HOGENOM" id="CLU_2905277_0_0_1"/>
<evidence type="ECO:0000313" key="1">
    <source>
        <dbReference type="EMBL" id="ESA12372.1"/>
    </source>
</evidence>
<accession>U9TY62</accession>
<proteinExistence type="predicted"/>
<dbReference type="EMBL" id="KI285002">
    <property type="protein sequence ID" value="ESA12372.1"/>
    <property type="molecule type" value="Genomic_DNA"/>
</dbReference>
<dbReference type="AlphaFoldDB" id="U9TY62"/>
<name>U9TY62_RHIID</name>